<dbReference type="InterPro" id="IPR035447">
    <property type="entry name" value="DNA_topo_I_N_sf"/>
</dbReference>
<dbReference type="RefSeq" id="WP_167130755.1">
    <property type="nucleotide sequence ID" value="NZ_JAANCM010000015.1"/>
</dbReference>
<dbReference type="InterPro" id="IPR013500">
    <property type="entry name" value="TopoI_cat_euk"/>
</dbReference>
<name>A0AA43ZKD3_9HYPH</name>
<keyword evidence="5" id="KW-0238">DNA-binding</keyword>
<dbReference type="GO" id="GO:0006265">
    <property type="term" value="P:DNA topological change"/>
    <property type="evidence" value="ECO:0007669"/>
    <property type="project" value="InterPro"/>
</dbReference>
<comment type="catalytic activity">
    <reaction evidence="1">
        <text>ATP-independent breakage of single-stranded DNA, followed by passage and rejoining.</text>
        <dbReference type="EC" id="5.6.2.1"/>
    </reaction>
</comment>
<evidence type="ECO:0000313" key="9">
    <source>
        <dbReference type="EMBL" id="NHT78472.1"/>
    </source>
</evidence>
<evidence type="ECO:0000256" key="5">
    <source>
        <dbReference type="ARBA" id="ARBA00023125"/>
    </source>
</evidence>
<dbReference type="InterPro" id="IPR001631">
    <property type="entry name" value="TopoI"/>
</dbReference>
<reference evidence="9" key="1">
    <citation type="submission" date="2020-03" db="EMBL/GenBank/DDBJ databases">
        <title>Ferranicluibacter endophyticum gen. nov., sp. nov., a new genus isolated from Rubus ulmifolius Schott. stem.</title>
        <authorList>
            <person name="Roca-Couso R."/>
            <person name="Flores-Felix J.D."/>
            <person name="Igual J.M."/>
            <person name="Rivas R."/>
        </authorList>
    </citation>
    <scope>NUCLEOTIDE SEQUENCE</scope>
    <source>
        <strain evidence="9">CRRU44</strain>
    </source>
</reference>
<keyword evidence="10" id="KW-1185">Reference proteome</keyword>
<dbReference type="GO" id="GO:0003677">
    <property type="term" value="F:DNA binding"/>
    <property type="evidence" value="ECO:0007669"/>
    <property type="project" value="UniProtKB-KW"/>
</dbReference>
<dbReference type="EC" id="5.6.2.1" evidence="3"/>
<evidence type="ECO:0000256" key="3">
    <source>
        <dbReference type="ARBA" id="ARBA00012891"/>
    </source>
</evidence>
<dbReference type="Pfam" id="PF21338">
    <property type="entry name" value="Top1B_N_bact"/>
    <property type="match status" value="1"/>
</dbReference>
<dbReference type="InterPro" id="IPR049331">
    <property type="entry name" value="Top1B_N_bact"/>
</dbReference>
<proteinExistence type="inferred from homology"/>
<dbReference type="PRINTS" id="PR00416">
    <property type="entry name" value="EUTPISMRASEI"/>
</dbReference>
<comment type="similarity">
    <text evidence="2">Belongs to the type IB topoisomerase family.</text>
</comment>
<dbReference type="InterPro" id="IPR011010">
    <property type="entry name" value="DNA_brk_join_enz"/>
</dbReference>
<evidence type="ECO:0000259" key="8">
    <source>
        <dbReference type="Pfam" id="PF21338"/>
    </source>
</evidence>
<dbReference type="EMBL" id="JAANCM010000015">
    <property type="protein sequence ID" value="NHT78472.1"/>
    <property type="molecule type" value="Genomic_DNA"/>
</dbReference>
<dbReference type="Proteomes" id="UP001155840">
    <property type="component" value="Unassembled WGS sequence"/>
</dbReference>
<gene>
    <name evidence="9" type="ORF">G8E10_22455</name>
</gene>
<evidence type="ECO:0000259" key="7">
    <source>
        <dbReference type="Pfam" id="PF01028"/>
    </source>
</evidence>
<evidence type="ECO:0000256" key="4">
    <source>
        <dbReference type="ARBA" id="ARBA00023029"/>
    </source>
</evidence>
<evidence type="ECO:0000313" key="10">
    <source>
        <dbReference type="Proteomes" id="UP001155840"/>
    </source>
</evidence>
<dbReference type="Gene3D" id="3.90.15.10">
    <property type="entry name" value="Topoisomerase I, Chain A, domain 3"/>
    <property type="match status" value="1"/>
</dbReference>
<dbReference type="Gene3D" id="3.30.66.10">
    <property type="entry name" value="DNA topoisomerase I domain"/>
    <property type="match status" value="1"/>
</dbReference>
<sequence>MERLAPELPLAGEVHTAVDQITSSIAASVGKKRAAGQDGDTPAPELVYLSRLEDGITRKQGKNGFLYYGPDGQRISDPGEVERIAALAIPPAYTEVLISPDPQTHLQAIGKDARGRKQYRYHADWHAERGKAKFALLPSFASRLPRIRERVDHDLRMRTPGMEKALATIVWLLDNLFIRVGNTVYAEENGSYGLTTLKNRHVKVSGSSVHFQFKGKSGKEWRLSHNDRRITRIIRSLQELPGQHLFQYLDEDGDRHQIRSQDVNAYIREATGGEFSSRQFRTWGATQMAATALSTVEPETSERQRKRQINEAVDGIAAALVNTRAVCRSSYIHPKVFEDFENGELRTLRAQRKSTSEKMTRWMNDDEIRVLRWLKKTTDSA</sequence>
<dbReference type="SUPFAM" id="SSF56349">
    <property type="entry name" value="DNA breaking-rejoining enzymes"/>
    <property type="match status" value="1"/>
</dbReference>
<protein>
    <recommendedName>
        <fullName evidence="3">DNA topoisomerase</fullName>
        <ecNumber evidence="3">5.6.2.1</ecNumber>
    </recommendedName>
</protein>
<accession>A0AA43ZKD3</accession>
<dbReference type="AlphaFoldDB" id="A0AA43ZKD3"/>
<dbReference type="InterPro" id="IPR014711">
    <property type="entry name" value="TopoI_cat_a-hlx-sub_euk"/>
</dbReference>
<evidence type="ECO:0000256" key="6">
    <source>
        <dbReference type="ARBA" id="ARBA00023235"/>
    </source>
</evidence>
<dbReference type="Pfam" id="PF01028">
    <property type="entry name" value="Topoisom_I"/>
    <property type="match status" value="1"/>
</dbReference>
<evidence type="ECO:0000256" key="2">
    <source>
        <dbReference type="ARBA" id="ARBA00006645"/>
    </source>
</evidence>
<organism evidence="9 10">
    <name type="scientific">Ferranicluibacter rubi</name>
    <dbReference type="NCBI Taxonomy" id="2715133"/>
    <lineage>
        <taxon>Bacteria</taxon>
        <taxon>Pseudomonadati</taxon>
        <taxon>Pseudomonadota</taxon>
        <taxon>Alphaproteobacteria</taxon>
        <taxon>Hyphomicrobiales</taxon>
        <taxon>Rhizobiaceae</taxon>
        <taxon>Ferranicluibacter</taxon>
    </lineage>
</organism>
<feature type="domain" description="DNA topoisomerase IB N-terminal" evidence="8">
    <location>
        <begin position="64"/>
        <end position="112"/>
    </location>
</feature>
<evidence type="ECO:0000256" key="1">
    <source>
        <dbReference type="ARBA" id="ARBA00000213"/>
    </source>
</evidence>
<keyword evidence="4" id="KW-0799">Topoisomerase</keyword>
<dbReference type="PROSITE" id="PS52038">
    <property type="entry name" value="TOPO_IB_2"/>
    <property type="match status" value="1"/>
</dbReference>
<keyword evidence="6" id="KW-0413">Isomerase</keyword>
<dbReference type="GO" id="GO:0003917">
    <property type="term" value="F:DNA topoisomerase type I (single strand cut, ATP-independent) activity"/>
    <property type="evidence" value="ECO:0007669"/>
    <property type="project" value="UniProtKB-EC"/>
</dbReference>
<feature type="domain" description="DNA topoisomerase I catalytic core eukaryotic-type" evidence="7">
    <location>
        <begin position="125"/>
        <end position="357"/>
    </location>
</feature>
<dbReference type="SUPFAM" id="SSF55869">
    <property type="entry name" value="DNA topoisomerase I domain"/>
    <property type="match status" value="1"/>
</dbReference>
<comment type="caution">
    <text evidence="9">The sequence shown here is derived from an EMBL/GenBank/DDBJ whole genome shotgun (WGS) entry which is preliminary data.</text>
</comment>
<dbReference type="Gene3D" id="1.10.132.120">
    <property type="match status" value="1"/>
</dbReference>